<keyword evidence="4" id="KW-0378">Hydrolase</keyword>
<dbReference type="GO" id="GO:0017001">
    <property type="term" value="P:antibiotic catabolic process"/>
    <property type="evidence" value="ECO:0007669"/>
    <property type="project" value="UniProtKB-ARBA"/>
</dbReference>
<feature type="chain" id="PRO_5007177211" evidence="2">
    <location>
        <begin position="28"/>
        <end position="294"/>
    </location>
</feature>
<accession>A0A125BED2</accession>
<name>A0A125BED2_SHEFR</name>
<dbReference type="AlphaFoldDB" id="A0A125BED2"/>
<dbReference type="SUPFAM" id="SSF56281">
    <property type="entry name" value="Metallo-hydrolase/oxidoreductase"/>
    <property type="match status" value="1"/>
</dbReference>
<comment type="similarity">
    <text evidence="1">Belongs to the metallo-beta-lactamase superfamily. Class-B beta-lactamase family.</text>
</comment>
<dbReference type="EMBL" id="LRDC01000023">
    <property type="protein sequence ID" value="KVX01463.1"/>
    <property type="molecule type" value="Genomic_DNA"/>
</dbReference>
<evidence type="ECO:0000313" key="5">
    <source>
        <dbReference type="Proteomes" id="UP000055702"/>
    </source>
</evidence>
<protein>
    <submittedName>
        <fullName evidence="4">MBL fold metallo-hydrolase</fullName>
    </submittedName>
</protein>
<dbReference type="InterPro" id="IPR001279">
    <property type="entry name" value="Metallo-B-lactamas"/>
</dbReference>
<dbReference type="CDD" id="cd16282">
    <property type="entry name" value="metallo-hydrolase-like_MBL-fold"/>
    <property type="match status" value="1"/>
</dbReference>
<sequence>MKLTFQRHIIGLSALAMLALAQTSAIADDKFSDVVIKSKKLDNNTYMFIGAGGNIAVSAGDDGILIVDDQFAPLADKITAALNDIQPGLPKYIVNTHYHGDHTGGNAHFGQTGSILAHHNVLKRLKADSSTPASALPVITYEDNISIHFNQDTLEVIHLGPGHTDGDSVVMWQKANIIHMGDLYFRDRFPYIDLAAGGSVTGYRENVSLILDRLDNKTKVIPGHGALADKNALLKFKHMLDDSINWMRGEIEMGHDLATIKKQGVPAKYANWAWEFISADKWIETLYQDLVAKS</sequence>
<evidence type="ECO:0000256" key="1">
    <source>
        <dbReference type="ARBA" id="ARBA00005250"/>
    </source>
</evidence>
<dbReference type="Gene3D" id="3.60.15.10">
    <property type="entry name" value="Ribonuclease Z/Hydroxyacylglutathione hydrolase-like"/>
    <property type="match status" value="1"/>
</dbReference>
<evidence type="ECO:0000259" key="3">
    <source>
        <dbReference type="SMART" id="SM00849"/>
    </source>
</evidence>
<dbReference type="SMART" id="SM00849">
    <property type="entry name" value="Lactamase_B"/>
    <property type="match status" value="1"/>
</dbReference>
<feature type="signal peptide" evidence="2">
    <location>
        <begin position="1"/>
        <end position="27"/>
    </location>
</feature>
<feature type="domain" description="Metallo-beta-lactamase" evidence="3">
    <location>
        <begin position="52"/>
        <end position="224"/>
    </location>
</feature>
<proteinExistence type="inferred from homology"/>
<reference evidence="4 5" key="1">
    <citation type="submission" date="2016-01" db="EMBL/GenBank/DDBJ databases">
        <title>Draft genome of the antarctic isolate Shewanella frigidimarina Ag06-30.</title>
        <authorList>
            <person name="Parmeciano Di Noto G."/>
            <person name="Vazquez S."/>
            <person name="Mac Cormack W."/>
            <person name="Iriarte A."/>
            <person name="Quiroga C."/>
        </authorList>
    </citation>
    <scope>NUCLEOTIDE SEQUENCE [LARGE SCALE GENOMIC DNA]</scope>
    <source>
        <strain evidence="4 5">Ag06-30</strain>
    </source>
</reference>
<comment type="caution">
    <text evidence="4">The sequence shown here is derived from an EMBL/GenBank/DDBJ whole genome shotgun (WGS) entry which is preliminary data.</text>
</comment>
<evidence type="ECO:0000256" key="2">
    <source>
        <dbReference type="SAM" id="SignalP"/>
    </source>
</evidence>
<dbReference type="GO" id="GO:0016787">
    <property type="term" value="F:hydrolase activity"/>
    <property type="evidence" value="ECO:0007669"/>
    <property type="project" value="UniProtKB-KW"/>
</dbReference>
<dbReference type="InterPro" id="IPR036866">
    <property type="entry name" value="RibonucZ/Hydroxyglut_hydro"/>
</dbReference>
<keyword evidence="2" id="KW-0732">Signal</keyword>
<gene>
    <name evidence="4" type="ORF">AWJ07_17715</name>
</gene>
<dbReference type="Proteomes" id="UP000055702">
    <property type="component" value="Unassembled WGS sequence"/>
</dbReference>
<dbReference type="Pfam" id="PF00753">
    <property type="entry name" value="Lactamase_B"/>
    <property type="match status" value="1"/>
</dbReference>
<dbReference type="RefSeq" id="WP_059746227.1">
    <property type="nucleotide sequence ID" value="NZ_LRDC01000023.1"/>
</dbReference>
<organism evidence="4">
    <name type="scientific">Shewanella frigidimarina</name>
    <dbReference type="NCBI Taxonomy" id="56812"/>
    <lineage>
        <taxon>Bacteria</taxon>
        <taxon>Pseudomonadati</taxon>
        <taxon>Pseudomonadota</taxon>
        <taxon>Gammaproteobacteria</taxon>
        <taxon>Alteromonadales</taxon>
        <taxon>Shewanellaceae</taxon>
        <taxon>Shewanella</taxon>
    </lineage>
</organism>
<dbReference type="PANTHER" id="PTHR42951">
    <property type="entry name" value="METALLO-BETA-LACTAMASE DOMAIN-CONTAINING"/>
    <property type="match status" value="1"/>
</dbReference>
<evidence type="ECO:0000313" key="4">
    <source>
        <dbReference type="EMBL" id="KVX01463.1"/>
    </source>
</evidence>
<dbReference type="InterPro" id="IPR050855">
    <property type="entry name" value="NDM-1-like"/>
</dbReference>
<dbReference type="PANTHER" id="PTHR42951:SF4">
    <property type="entry name" value="ACYL-COENZYME A THIOESTERASE MBLAC2"/>
    <property type="match status" value="1"/>
</dbReference>